<gene>
    <name evidence="2" type="ORF">UFOVP744_60</name>
</gene>
<feature type="region of interest" description="Disordered" evidence="1">
    <location>
        <begin position="18"/>
        <end position="47"/>
    </location>
</feature>
<dbReference type="EMBL" id="LR798338">
    <property type="protein sequence ID" value="CAB5224975.1"/>
    <property type="molecule type" value="Genomic_DNA"/>
</dbReference>
<accession>A0A6J7X5M4</accession>
<evidence type="ECO:0000256" key="1">
    <source>
        <dbReference type="SAM" id="MobiDB-lite"/>
    </source>
</evidence>
<proteinExistence type="predicted"/>
<protein>
    <submittedName>
        <fullName evidence="2">Uncharacterized protein</fullName>
    </submittedName>
</protein>
<sequence>MAEPRLEDDVAYYGNERCDECGERHDPDESHDYGDDPDRMWDEMHEL</sequence>
<reference evidence="2" key="1">
    <citation type="submission" date="2020-05" db="EMBL/GenBank/DDBJ databases">
        <authorList>
            <person name="Chiriac C."/>
            <person name="Salcher M."/>
            <person name="Ghai R."/>
            <person name="Kavagutti S V."/>
        </authorList>
    </citation>
    <scope>NUCLEOTIDE SEQUENCE</scope>
</reference>
<evidence type="ECO:0000313" key="2">
    <source>
        <dbReference type="EMBL" id="CAB5224975.1"/>
    </source>
</evidence>
<organism evidence="2">
    <name type="scientific">uncultured Caudovirales phage</name>
    <dbReference type="NCBI Taxonomy" id="2100421"/>
    <lineage>
        <taxon>Viruses</taxon>
        <taxon>Duplodnaviria</taxon>
        <taxon>Heunggongvirae</taxon>
        <taxon>Uroviricota</taxon>
        <taxon>Caudoviricetes</taxon>
        <taxon>Peduoviridae</taxon>
        <taxon>Maltschvirus</taxon>
        <taxon>Maltschvirus maltsch</taxon>
    </lineage>
</organism>
<name>A0A6J7X5M4_9CAUD</name>